<dbReference type="EMBL" id="CAXHTB010000008">
    <property type="protein sequence ID" value="CAL0310379.1"/>
    <property type="molecule type" value="Genomic_DNA"/>
</dbReference>
<proteinExistence type="predicted"/>
<dbReference type="AlphaFoldDB" id="A0AAV1WMW2"/>
<evidence type="ECO:0000256" key="1">
    <source>
        <dbReference type="SAM" id="SignalP"/>
    </source>
</evidence>
<name>A0AAV1WMW2_LUPLU</name>
<evidence type="ECO:0000313" key="2">
    <source>
        <dbReference type="EMBL" id="CAL0310379.1"/>
    </source>
</evidence>
<dbReference type="Proteomes" id="UP001497480">
    <property type="component" value="Unassembled WGS sequence"/>
</dbReference>
<sequence>MAFSYSKILLLVVMIILTIFVASPHDGVDARPLLSHFQHSKEYELSFPILPNNPAPESGGSKDHPIALI</sequence>
<gene>
    <name evidence="2" type="ORF">LLUT_LOCUS11439</name>
</gene>
<organism evidence="2 3">
    <name type="scientific">Lupinus luteus</name>
    <name type="common">European yellow lupine</name>
    <dbReference type="NCBI Taxonomy" id="3873"/>
    <lineage>
        <taxon>Eukaryota</taxon>
        <taxon>Viridiplantae</taxon>
        <taxon>Streptophyta</taxon>
        <taxon>Embryophyta</taxon>
        <taxon>Tracheophyta</taxon>
        <taxon>Spermatophyta</taxon>
        <taxon>Magnoliopsida</taxon>
        <taxon>eudicotyledons</taxon>
        <taxon>Gunneridae</taxon>
        <taxon>Pentapetalae</taxon>
        <taxon>rosids</taxon>
        <taxon>fabids</taxon>
        <taxon>Fabales</taxon>
        <taxon>Fabaceae</taxon>
        <taxon>Papilionoideae</taxon>
        <taxon>50 kb inversion clade</taxon>
        <taxon>genistoids sensu lato</taxon>
        <taxon>core genistoids</taxon>
        <taxon>Genisteae</taxon>
        <taxon>Lupinus</taxon>
    </lineage>
</organism>
<evidence type="ECO:0000313" key="3">
    <source>
        <dbReference type="Proteomes" id="UP001497480"/>
    </source>
</evidence>
<accession>A0AAV1WMW2</accession>
<feature type="signal peptide" evidence="1">
    <location>
        <begin position="1"/>
        <end position="30"/>
    </location>
</feature>
<keyword evidence="1" id="KW-0732">Signal</keyword>
<reference evidence="2 3" key="1">
    <citation type="submission" date="2024-03" db="EMBL/GenBank/DDBJ databases">
        <authorList>
            <person name="Martinez-Hernandez J."/>
        </authorList>
    </citation>
    <scope>NUCLEOTIDE SEQUENCE [LARGE SCALE GENOMIC DNA]</scope>
</reference>
<protein>
    <recommendedName>
        <fullName evidence="4">Transmembrane protein</fullName>
    </recommendedName>
</protein>
<evidence type="ECO:0008006" key="4">
    <source>
        <dbReference type="Google" id="ProtNLM"/>
    </source>
</evidence>
<keyword evidence="3" id="KW-1185">Reference proteome</keyword>
<comment type="caution">
    <text evidence="2">The sequence shown here is derived from an EMBL/GenBank/DDBJ whole genome shotgun (WGS) entry which is preliminary data.</text>
</comment>
<feature type="chain" id="PRO_5043584248" description="Transmembrane protein" evidence="1">
    <location>
        <begin position="31"/>
        <end position="69"/>
    </location>
</feature>